<dbReference type="InterPro" id="IPR001650">
    <property type="entry name" value="Helicase_C-like"/>
</dbReference>
<dbReference type="GO" id="GO:0005524">
    <property type="term" value="F:ATP binding"/>
    <property type="evidence" value="ECO:0007669"/>
    <property type="project" value="InterPro"/>
</dbReference>
<gene>
    <name evidence="3" type="ORF">RVH45_03365</name>
</gene>
<feature type="domain" description="Helicase C-terminal" evidence="2">
    <location>
        <begin position="232"/>
        <end position="377"/>
    </location>
</feature>
<name>A0AAE4LQN7_9BACT</name>
<dbReference type="GO" id="GO:0005829">
    <property type="term" value="C:cytosol"/>
    <property type="evidence" value="ECO:0007669"/>
    <property type="project" value="TreeGrafter"/>
</dbReference>
<evidence type="ECO:0000259" key="2">
    <source>
        <dbReference type="PROSITE" id="PS51194"/>
    </source>
</evidence>
<protein>
    <submittedName>
        <fullName evidence="3">DEAD/DEAH box helicase</fullName>
        <ecNumber evidence="3">3.6.4.-</ecNumber>
    </submittedName>
</protein>
<dbReference type="InterPro" id="IPR014001">
    <property type="entry name" value="Helicase_ATP-bd"/>
</dbReference>
<dbReference type="SMART" id="SM00490">
    <property type="entry name" value="HELICc"/>
    <property type="match status" value="1"/>
</dbReference>
<evidence type="ECO:0000313" key="4">
    <source>
        <dbReference type="Proteomes" id="UP001181086"/>
    </source>
</evidence>
<dbReference type="GO" id="GO:0004386">
    <property type="term" value="F:helicase activity"/>
    <property type="evidence" value="ECO:0007669"/>
    <property type="project" value="UniProtKB-KW"/>
</dbReference>
<dbReference type="GO" id="GO:0003677">
    <property type="term" value="F:DNA binding"/>
    <property type="evidence" value="ECO:0007669"/>
    <property type="project" value="InterPro"/>
</dbReference>
<dbReference type="EC" id="3.6.4.-" evidence="3"/>
<dbReference type="Gene3D" id="3.40.50.300">
    <property type="entry name" value="P-loop containing nucleotide triphosphate hydrolases"/>
    <property type="match status" value="2"/>
</dbReference>
<keyword evidence="3" id="KW-0347">Helicase</keyword>
<reference evidence="3" key="1">
    <citation type="submission" date="2023-10" db="EMBL/GenBank/DDBJ databases">
        <title>Genome of Potential pathogenic bacteria in Crohn's disease.</title>
        <authorList>
            <person name="Rodriguez-Palacios A."/>
        </authorList>
    </citation>
    <scope>NUCLEOTIDE SEQUENCE</scope>
    <source>
        <strain evidence="3">CavFT-hAR62</strain>
    </source>
</reference>
<comment type="caution">
    <text evidence="3">The sequence shown here is derived from an EMBL/GenBank/DDBJ whole genome shotgun (WGS) entry which is preliminary data.</text>
</comment>
<dbReference type="PROSITE" id="PS51194">
    <property type="entry name" value="HELICASE_CTER"/>
    <property type="match status" value="1"/>
</dbReference>
<dbReference type="Pfam" id="PF04851">
    <property type="entry name" value="ResIII"/>
    <property type="match status" value="1"/>
</dbReference>
<dbReference type="Pfam" id="PF00271">
    <property type="entry name" value="Helicase_C"/>
    <property type="match status" value="1"/>
</dbReference>
<organism evidence="3 4">
    <name type="scientific">Phocaeicola dorei</name>
    <dbReference type="NCBI Taxonomy" id="357276"/>
    <lineage>
        <taxon>Bacteria</taxon>
        <taxon>Pseudomonadati</taxon>
        <taxon>Bacteroidota</taxon>
        <taxon>Bacteroidia</taxon>
        <taxon>Bacteroidales</taxon>
        <taxon>Bacteroidaceae</taxon>
        <taxon>Phocaeicola</taxon>
    </lineage>
</organism>
<accession>A0AAE4LQN7</accession>
<dbReference type="PROSITE" id="PS51192">
    <property type="entry name" value="HELICASE_ATP_BIND_1"/>
    <property type="match status" value="1"/>
</dbReference>
<dbReference type="PANTHER" id="PTHR47396">
    <property type="entry name" value="TYPE I RESTRICTION ENZYME ECOKI R PROTEIN"/>
    <property type="match status" value="1"/>
</dbReference>
<sequence length="787" mass="90543">MHVAFPFLLPVATGIRIMYCMNDCLRDYQQEMKLRLFEEWEFHRNVMVQMPTGTGKTHLLAAIVREFLRGSGSRVWIVAHRRELVDQIEETVSRHGMSKEDGRVRVMSIQWLSRNRKDMYEEPDLIVIDEAHHALAETYRILWENYPEARKLGMTATPCRLNGKGFMDLFDSLITSWTVAEFIGQGWLSSFDYVSIRANSREQRLIDSLKKRGADGDYQVKEMNEVLNRETSIGRLYESVERYAHGKKGIVYAVSIAHARRIAACYSAHGLESVAIDSRTPASERKELVDDFRRGKVKVLVNVDIFSEGFDCPDVEFVQLARPTLSLAKYLQQVGRGLRRSANKESCMLIDNVGLYRIFGLPARNHDWAAMFEGRMIGNALSRARMETGRLSVSGPLPEDERQREDELEVVITHDRLMDFLTNRRDSATEKEGQPVLKSYYDRQSGLWGLRRGERMTVRPRYPEVFDICGDWAAVRFGNNRAGVVNETGQSGIQLDRCRKMKFMKEDLLAVTDCAGNESYIDLKVNRTYREKPVVLSFGCMELPYGGVELLKVGAFFFSRTGKPYVTMRGVDQNGIYFYDFYLKIPDYRVPKDCQLVDPVWTTLFDVFACVLAGDEEEVYWCCGRLADRSIVVMDGNGNYYHVEKGKEKRYIACNAPRPGEEDFHTVMERLKEEAGRRAGIAQRKQLQEEEQKRLKRLEEIRDALPFRMGMKWGLKLGERIIVPPKYRKILPPVGYYCAYEENACQWGIMALDGKVVVEARYQKVDIECNGTVHLTVIPGKVKTIKL</sequence>
<dbReference type="RefSeq" id="WP_315977592.1">
    <property type="nucleotide sequence ID" value="NZ_BAABZF010000001.1"/>
</dbReference>
<dbReference type="InterPro" id="IPR027417">
    <property type="entry name" value="P-loop_NTPase"/>
</dbReference>
<dbReference type="EMBL" id="JAWDEV010000001">
    <property type="protein sequence ID" value="MDU0268951.1"/>
    <property type="molecule type" value="Genomic_DNA"/>
</dbReference>
<dbReference type="AlphaFoldDB" id="A0AAE4LQN7"/>
<keyword evidence="3" id="KW-0067">ATP-binding</keyword>
<dbReference type="GO" id="GO:0016787">
    <property type="term" value="F:hydrolase activity"/>
    <property type="evidence" value="ECO:0007669"/>
    <property type="project" value="UniProtKB-KW"/>
</dbReference>
<evidence type="ECO:0000259" key="1">
    <source>
        <dbReference type="PROSITE" id="PS51192"/>
    </source>
</evidence>
<dbReference type="PANTHER" id="PTHR47396:SF1">
    <property type="entry name" value="ATP-DEPENDENT HELICASE IRC3-RELATED"/>
    <property type="match status" value="1"/>
</dbReference>
<dbReference type="InterPro" id="IPR050742">
    <property type="entry name" value="Helicase_Restrict-Modif_Enz"/>
</dbReference>
<evidence type="ECO:0000313" key="3">
    <source>
        <dbReference type="EMBL" id="MDU0268951.1"/>
    </source>
</evidence>
<dbReference type="InterPro" id="IPR006935">
    <property type="entry name" value="Helicase/UvrB_N"/>
</dbReference>
<keyword evidence="3" id="KW-0378">Hydrolase</keyword>
<keyword evidence="3" id="KW-0547">Nucleotide-binding</keyword>
<dbReference type="SUPFAM" id="SSF52540">
    <property type="entry name" value="P-loop containing nucleoside triphosphate hydrolases"/>
    <property type="match status" value="1"/>
</dbReference>
<dbReference type="Proteomes" id="UP001181086">
    <property type="component" value="Unassembled WGS sequence"/>
</dbReference>
<dbReference type="SMART" id="SM00487">
    <property type="entry name" value="DEXDc"/>
    <property type="match status" value="1"/>
</dbReference>
<proteinExistence type="predicted"/>
<feature type="domain" description="Helicase ATP-binding" evidence="1">
    <location>
        <begin position="37"/>
        <end position="176"/>
    </location>
</feature>